<dbReference type="AlphaFoldDB" id="A0AAU6Q2U6"/>
<dbReference type="RefSeq" id="WP_339095727.1">
    <property type="nucleotide sequence ID" value="NZ_CP149782.1"/>
</dbReference>
<evidence type="ECO:0000259" key="2">
    <source>
        <dbReference type="Pfam" id="PF14339"/>
    </source>
</evidence>
<dbReference type="PROSITE" id="PS51257">
    <property type="entry name" value="PROKAR_LIPOPROTEIN"/>
    <property type="match status" value="1"/>
</dbReference>
<organism evidence="3">
    <name type="scientific">Deinococcus sp. VB142</name>
    <dbReference type="NCBI Taxonomy" id="3112952"/>
    <lineage>
        <taxon>Bacteria</taxon>
        <taxon>Thermotogati</taxon>
        <taxon>Deinococcota</taxon>
        <taxon>Deinococci</taxon>
        <taxon>Deinococcales</taxon>
        <taxon>Deinococcaceae</taxon>
        <taxon>Deinococcus</taxon>
    </lineage>
</organism>
<dbReference type="Pfam" id="PF14339">
    <property type="entry name" value="DUF4394"/>
    <property type="match status" value="1"/>
</dbReference>
<accession>A0AAU6Q2U6</accession>
<evidence type="ECO:0000313" key="3">
    <source>
        <dbReference type="EMBL" id="WYF44525.1"/>
    </source>
</evidence>
<feature type="signal peptide" evidence="1">
    <location>
        <begin position="1"/>
        <end position="22"/>
    </location>
</feature>
<feature type="chain" id="PRO_5043526058" evidence="1">
    <location>
        <begin position="23"/>
        <end position="288"/>
    </location>
</feature>
<proteinExistence type="predicted"/>
<name>A0AAU6Q2U6_9DEIO</name>
<dbReference type="InterPro" id="IPR025507">
    <property type="entry name" value="DUF4394"/>
</dbReference>
<sequence length="288" mass="29278">MKRLPQLALASLTLLLASCNRVSPPAAPSGTTAYGLTTSGMLATFGTDNAAASYRTLSISGLASGDTLVSLDYRNTDGRLYAATSNGRLYRIDPQTGVATQDSAAVGQGVVTVDFNPSANRLRVIGTNNMNYRLTLGAAPVPSASPAGTVTPDGIFAYAAGDVNAGKTPELVAAAYTNSFNDSATGSVPAGSTTALYSFDAAQDVLVMHDVGPQFSTLKTVAPLGVNVMAGMVGFDISGMSTAYASVSSGGKTTLYRVNLAASSQALSAVSTLNDVSLRDLALVPASR</sequence>
<dbReference type="InterPro" id="IPR011045">
    <property type="entry name" value="N2O_reductase_N"/>
</dbReference>
<reference evidence="3" key="1">
    <citation type="submission" date="2024-03" db="EMBL/GenBank/DDBJ databases">
        <title>Deinococcus weizhi sp. nov., isolated from human skin.</title>
        <authorList>
            <person name="Wei Z."/>
            <person name="Tian F."/>
            <person name="Yang C."/>
            <person name="Xin L.T."/>
            <person name="Wen Z.J."/>
            <person name="Lan K.C."/>
            <person name="Yu L."/>
            <person name="Zhe W."/>
            <person name="Dan F.D."/>
            <person name="Jun W."/>
            <person name="Rui Z."/>
            <person name="Yong X.J."/>
            <person name="Ting Y."/>
            <person name="Wei X."/>
            <person name="Xu Z.G."/>
            <person name="Xin Z."/>
            <person name="Dong F.G."/>
            <person name="Ni X.M."/>
            <person name="Zheng M.G."/>
            <person name="Chun Y."/>
            <person name="Qian W.X."/>
        </authorList>
    </citation>
    <scope>NUCLEOTIDE SEQUENCE</scope>
    <source>
        <strain evidence="3">VB142</strain>
    </source>
</reference>
<keyword evidence="1" id="KW-0732">Signal</keyword>
<evidence type="ECO:0000256" key="1">
    <source>
        <dbReference type="SAM" id="SignalP"/>
    </source>
</evidence>
<dbReference type="SUPFAM" id="SSF50974">
    <property type="entry name" value="Nitrous oxide reductase, N-terminal domain"/>
    <property type="match status" value="1"/>
</dbReference>
<dbReference type="EMBL" id="CP149782">
    <property type="protein sequence ID" value="WYF44525.1"/>
    <property type="molecule type" value="Genomic_DNA"/>
</dbReference>
<feature type="domain" description="DUF4394" evidence="2">
    <location>
        <begin position="42"/>
        <end position="282"/>
    </location>
</feature>
<gene>
    <name evidence="3" type="ORF">WDJ50_14220</name>
</gene>
<protein>
    <submittedName>
        <fullName evidence="3">DUF4394 domain-containing protein</fullName>
    </submittedName>
</protein>